<accession>A0ABS5SZT0</accession>
<organism evidence="4 5">
    <name type="scientific">Rosenbergiella gaditana</name>
    <dbReference type="NCBI Taxonomy" id="2726987"/>
    <lineage>
        <taxon>Bacteria</taxon>
        <taxon>Pseudomonadati</taxon>
        <taxon>Pseudomonadota</taxon>
        <taxon>Gammaproteobacteria</taxon>
        <taxon>Enterobacterales</taxon>
        <taxon>Erwiniaceae</taxon>
        <taxon>Rosenbergiella</taxon>
    </lineage>
</organism>
<evidence type="ECO:0000256" key="1">
    <source>
        <dbReference type="ARBA" id="ARBA00022529"/>
    </source>
</evidence>
<dbReference type="Proteomes" id="UP000790096">
    <property type="component" value="Unassembled WGS sequence"/>
</dbReference>
<keyword evidence="5" id="KW-1185">Reference proteome</keyword>
<dbReference type="EMBL" id="JABBFR010000031">
    <property type="protein sequence ID" value="MBT0725615.1"/>
    <property type="molecule type" value="Genomic_DNA"/>
</dbReference>
<evidence type="ECO:0000256" key="2">
    <source>
        <dbReference type="ARBA" id="ARBA00022638"/>
    </source>
</evidence>
<proteinExistence type="predicted"/>
<evidence type="ECO:0000313" key="4">
    <source>
        <dbReference type="EMBL" id="MBT0725615.1"/>
    </source>
</evidence>
<keyword evidence="1" id="KW-0929">Antimicrobial</keyword>
<feature type="non-terminal residue" evidence="4">
    <location>
        <position position="1"/>
    </location>
</feature>
<dbReference type="InterPro" id="IPR031922">
    <property type="entry name" value="Pesticin_C"/>
</dbReference>
<sequence length="133" mass="15120">FIEISPEFRLVENSTYEHTDFSGGLPIHFPGNYNQCNKNASGGTIGRGYDMGRRFKSEILSDLRASGVPQNQAEEISKISILQGCRAADFVKKNKSKIGEITEIQQIKLFYITYDKYVKRAIVFYKNSKEVNL</sequence>
<keyword evidence="2" id="KW-0081">Bacteriolytic enzyme</keyword>
<dbReference type="Gene3D" id="1.10.530.40">
    <property type="match status" value="1"/>
</dbReference>
<feature type="domain" description="Pesticin C-terminal" evidence="3">
    <location>
        <begin position="28"/>
        <end position="121"/>
    </location>
</feature>
<evidence type="ECO:0000313" key="5">
    <source>
        <dbReference type="Proteomes" id="UP000790096"/>
    </source>
</evidence>
<reference evidence="4 5" key="1">
    <citation type="submission" date="2020-04" db="EMBL/GenBank/DDBJ databases">
        <title>Genome sequencing of Rosenbergiella species.</title>
        <authorList>
            <person name="Alvarez-Perez S."/>
            <person name="Lievens B."/>
        </authorList>
    </citation>
    <scope>NUCLEOTIDE SEQUENCE [LARGE SCALE GENOMIC DNA]</scope>
    <source>
        <strain evidence="4 5">S61</strain>
    </source>
</reference>
<dbReference type="RefSeq" id="WP_250318720.1">
    <property type="nucleotide sequence ID" value="NZ_JABBFR010000031.1"/>
</dbReference>
<protein>
    <recommendedName>
        <fullName evidence="3">Pesticin C-terminal domain-containing protein</fullName>
    </recommendedName>
</protein>
<comment type="caution">
    <text evidence="4">The sequence shown here is derived from an EMBL/GenBank/DDBJ whole genome shotgun (WGS) entry which is preliminary data.</text>
</comment>
<name>A0ABS5SZT0_9GAMM</name>
<dbReference type="InterPro" id="IPR023347">
    <property type="entry name" value="Lysozyme_dom_sf"/>
</dbReference>
<evidence type="ECO:0000259" key="3">
    <source>
        <dbReference type="Pfam" id="PF16754"/>
    </source>
</evidence>
<dbReference type="Pfam" id="PF16754">
    <property type="entry name" value="Pesticin"/>
    <property type="match status" value="1"/>
</dbReference>
<gene>
    <name evidence="4" type="ORF">HH682_14595</name>
</gene>